<dbReference type="Pfam" id="PF06831">
    <property type="entry name" value="H2TH"/>
    <property type="match status" value="1"/>
</dbReference>
<keyword evidence="16" id="KW-1185">Reference proteome</keyword>
<evidence type="ECO:0000256" key="4">
    <source>
        <dbReference type="ARBA" id="ARBA00022763"/>
    </source>
</evidence>
<evidence type="ECO:0000256" key="3">
    <source>
        <dbReference type="ARBA" id="ARBA00022723"/>
    </source>
</evidence>
<keyword evidence="8" id="KW-0238">DNA-binding</keyword>
<comment type="caution">
    <text evidence="15">The sequence shown here is derived from an EMBL/GenBank/DDBJ whole genome shotgun (WGS) entry which is preliminary data.</text>
</comment>
<evidence type="ECO:0000256" key="2">
    <source>
        <dbReference type="ARBA" id="ARBA00012720"/>
    </source>
</evidence>
<keyword evidence="9" id="KW-0234">DNA repair</keyword>
<keyword evidence="4" id="KW-0227">DNA damage</keyword>
<dbReference type="SMART" id="SM00898">
    <property type="entry name" value="Fapy_DNA_glyco"/>
    <property type="match status" value="1"/>
</dbReference>
<keyword evidence="15" id="KW-0255">Endonuclease</keyword>
<evidence type="ECO:0000256" key="13">
    <source>
        <dbReference type="PROSITE-ProRule" id="PRU00391"/>
    </source>
</evidence>
<evidence type="ECO:0000256" key="1">
    <source>
        <dbReference type="ARBA" id="ARBA00009409"/>
    </source>
</evidence>
<dbReference type="GO" id="GO:0008270">
    <property type="term" value="F:zinc ion binding"/>
    <property type="evidence" value="ECO:0007669"/>
    <property type="project" value="UniProtKB-KW"/>
</dbReference>
<proteinExistence type="inferred from homology"/>
<name>A0A7W5H5W6_9BACT</name>
<dbReference type="AlphaFoldDB" id="A0A7W5H5W6"/>
<accession>A0A7W5H5W6</accession>
<feature type="domain" description="FPG-type" evidence="14">
    <location>
        <begin position="229"/>
        <end position="261"/>
    </location>
</feature>
<dbReference type="Gene3D" id="3.20.190.10">
    <property type="entry name" value="MutM-like, N-terminal"/>
    <property type="match status" value="1"/>
</dbReference>
<dbReference type="GO" id="GO:0006284">
    <property type="term" value="P:base-excision repair"/>
    <property type="evidence" value="ECO:0007669"/>
    <property type="project" value="InterPro"/>
</dbReference>
<dbReference type="SUPFAM" id="SSF46946">
    <property type="entry name" value="S13-like H2TH domain"/>
    <property type="match status" value="1"/>
</dbReference>
<evidence type="ECO:0000313" key="15">
    <source>
        <dbReference type="EMBL" id="MBB3206844.1"/>
    </source>
</evidence>
<sequence length="264" mass="28844">MPEGHKTHFLAAEHGRQFAGLSLKVTSPQGRFSADARKVNGRILESVIAAGKHLFYEFEGDRIVHVHLGRYGSFVSEPSPPAAPRGQVRMRVIAPEATLDLRGPTQCRVIDSDTRLSITNKLGPDPLAGGKKAEFWANVSASGKPIGGLLLDQSVIAGIGNILRAEILFETRIDPTRIGNELTSEEFTRLWKSLTKMMKVSLKHGRIISVTASEAGKPLTKLSDKERFRVYGKSECPRCGGRVTNEPVASRKLYACPNCQGMNP</sequence>
<evidence type="ECO:0000256" key="10">
    <source>
        <dbReference type="ARBA" id="ARBA00023239"/>
    </source>
</evidence>
<keyword evidence="15" id="KW-0540">Nuclease</keyword>
<dbReference type="InterPro" id="IPR035937">
    <property type="entry name" value="FPG_N"/>
</dbReference>
<keyword evidence="3" id="KW-0479">Metal-binding</keyword>
<dbReference type="Pfam" id="PF01149">
    <property type="entry name" value="Fapy_DNA_glyco"/>
    <property type="match status" value="1"/>
</dbReference>
<dbReference type="PANTHER" id="PTHR42697:SF1">
    <property type="entry name" value="ENDONUCLEASE 8"/>
    <property type="match status" value="1"/>
</dbReference>
<dbReference type="GO" id="GO:0140078">
    <property type="term" value="F:class I DNA-(apurinic or apyrimidinic site) endonuclease activity"/>
    <property type="evidence" value="ECO:0007669"/>
    <property type="project" value="UniProtKB-EC"/>
</dbReference>
<dbReference type="Gene3D" id="1.10.8.50">
    <property type="match status" value="1"/>
</dbReference>
<keyword evidence="12 15" id="KW-0326">Glycosidase</keyword>
<dbReference type="RefSeq" id="WP_184305285.1">
    <property type="nucleotide sequence ID" value="NZ_JACHXU010000008.1"/>
</dbReference>
<dbReference type="SUPFAM" id="SSF57716">
    <property type="entry name" value="Glucocorticoid receptor-like (DNA-binding domain)"/>
    <property type="match status" value="1"/>
</dbReference>
<evidence type="ECO:0000256" key="8">
    <source>
        <dbReference type="ARBA" id="ARBA00023125"/>
    </source>
</evidence>
<evidence type="ECO:0000259" key="14">
    <source>
        <dbReference type="PROSITE" id="PS51066"/>
    </source>
</evidence>
<evidence type="ECO:0000256" key="9">
    <source>
        <dbReference type="ARBA" id="ARBA00023204"/>
    </source>
</evidence>
<keyword evidence="7" id="KW-0862">Zinc</keyword>
<evidence type="ECO:0000256" key="12">
    <source>
        <dbReference type="ARBA" id="ARBA00023295"/>
    </source>
</evidence>
<keyword evidence="11" id="KW-0511">Multifunctional enzyme</keyword>
<evidence type="ECO:0000256" key="7">
    <source>
        <dbReference type="ARBA" id="ARBA00022833"/>
    </source>
</evidence>
<reference evidence="15 16" key="1">
    <citation type="submission" date="2020-08" db="EMBL/GenBank/DDBJ databases">
        <title>Genomic Encyclopedia of Type Strains, Phase III (KMG-III): the genomes of soil and plant-associated and newly described type strains.</title>
        <authorList>
            <person name="Whitman W."/>
        </authorList>
    </citation>
    <scope>NUCLEOTIDE SEQUENCE [LARGE SCALE GENOMIC DNA]</scope>
    <source>
        <strain evidence="15 16">CECT 8075</strain>
    </source>
</reference>
<organism evidence="15 16">
    <name type="scientific">Aporhodopirellula rubra</name>
    <dbReference type="NCBI Taxonomy" id="980271"/>
    <lineage>
        <taxon>Bacteria</taxon>
        <taxon>Pseudomonadati</taxon>
        <taxon>Planctomycetota</taxon>
        <taxon>Planctomycetia</taxon>
        <taxon>Pirellulales</taxon>
        <taxon>Pirellulaceae</taxon>
        <taxon>Aporhodopirellula</taxon>
    </lineage>
</organism>
<dbReference type="EMBL" id="JACHXU010000008">
    <property type="protein sequence ID" value="MBB3206844.1"/>
    <property type="molecule type" value="Genomic_DNA"/>
</dbReference>
<dbReference type="Proteomes" id="UP000536179">
    <property type="component" value="Unassembled WGS sequence"/>
</dbReference>
<dbReference type="InterPro" id="IPR010979">
    <property type="entry name" value="Ribosomal_uS13-like_H2TH"/>
</dbReference>
<comment type="similarity">
    <text evidence="1">Belongs to the FPG family.</text>
</comment>
<dbReference type="EC" id="4.2.99.18" evidence="2"/>
<dbReference type="PANTHER" id="PTHR42697">
    <property type="entry name" value="ENDONUCLEASE 8"/>
    <property type="match status" value="1"/>
</dbReference>
<gene>
    <name evidence="15" type="ORF">FHS27_002658</name>
</gene>
<dbReference type="SMART" id="SM01232">
    <property type="entry name" value="H2TH"/>
    <property type="match status" value="1"/>
</dbReference>
<dbReference type="InterPro" id="IPR012319">
    <property type="entry name" value="FPG_cat"/>
</dbReference>
<dbReference type="GO" id="GO:0000703">
    <property type="term" value="F:oxidized pyrimidine nucleobase lesion DNA N-glycosylase activity"/>
    <property type="evidence" value="ECO:0007669"/>
    <property type="project" value="TreeGrafter"/>
</dbReference>
<evidence type="ECO:0000313" key="16">
    <source>
        <dbReference type="Proteomes" id="UP000536179"/>
    </source>
</evidence>
<dbReference type="CDD" id="cd08970">
    <property type="entry name" value="AcNei1_N"/>
    <property type="match status" value="1"/>
</dbReference>
<dbReference type="SUPFAM" id="SSF81624">
    <property type="entry name" value="N-terminal domain of MutM-like DNA repair proteins"/>
    <property type="match status" value="1"/>
</dbReference>
<keyword evidence="10 15" id="KW-0456">Lyase</keyword>
<protein>
    <recommendedName>
        <fullName evidence="2">DNA-(apurinic or apyrimidinic site) lyase</fullName>
        <ecNumber evidence="2">4.2.99.18</ecNumber>
    </recommendedName>
</protein>
<evidence type="ECO:0000256" key="5">
    <source>
        <dbReference type="ARBA" id="ARBA00022771"/>
    </source>
</evidence>
<keyword evidence="5 13" id="KW-0863">Zinc-finger</keyword>
<keyword evidence="6 15" id="KW-0378">Hydrolase</keyword>
<dbReference type="InterPro" id="IPR015886">
    <property type="entry name" value="H2TH_FPG"/>
</dbReference>
<evidence type="ECO:0000256" key="11">
    <source>
        <dbReference type="ARBA" id="ARBA00023268"/>
    </source>
</evidence>
<dbReference type="InterPro" id="IPR000214">
    <property type="entry name" value="Znf_DNA_glyclase/AP_lyase"/>
</dbReference>
<dbReference type="GO" id="GO:0003684">
    <property type="term" value="F:damaged DNA binding"/>
    <property type="evidence" value="ECO:0007669"/>
    <property type="project" value="InterPro"/>
</dbReference>
<dbReference type="PROSITE" id="PS51066">
    <property type="entry name" value="ZF_FPG_2"/>
    <property type="match status" value="1"/>
</dbReference>
<evidence type="ECO:0000256" key="6">
    <source>
        <dbReference type="ARBA" id="ARBA00022801"/>
    </source>
</evidence>